<dbReference type="HOGENOM" id="CLU_045653_1_0_9"/>
<accession>A4J220</accession>
<evidence type="ECO:0000313" key="1">
    <source>
        <dbReference type="EMBL" id="ABO49123.1"/>
    </source>
</evidence>
<dbReference type="EMBL" id="CP000612">
    <property type="protein sequence ID" value="ABO49123.1"/>
    <property type="molecule type" value="Genomic_DNA"/>
</dbReference>
<dbReference type="Proteomes" id="UP000001556">
    <property type="component" value="Chromosome"/>
</dbReference>
<protein>
    <submittedName>
        <fullName evidence="1">Uncharacterized protein</fullName>
    </submittedName>
</protein>
<dbReference type="AlphaFoldDB" id="A4J220"/>
<dbReference type="Pfam" id="PF18982">
    <property type="entry name" value="JetA"/>
    <property type="match status" value="1"/>
</dbReference>
<keyword evidence="2" id="KW-1185">Reference proteome</keyword>
<name>A4J220_DESRM</name>
<dbReference type="eggNOG" id="ENOG502Z9CE">
    <property type="taxonomic scope" value="Bacteria"/>
</dbReference>
<organism evidence="1 2">
    <name type="scientific">Desulforamulus reducens (strain ATCC BAA-1160 / DSM 100696 / MI-1)</name>
    <name type="common">Desulfotomaculum reducens</name>
    <dbReference type="NCBI Taxonomy" id="349161"/>
    <lineage>
        <taxon>Bacteria</taxon>
        <taxon>Bacillati</taxon>
        <taxon>Bacillota</taxon>
        <taxon>Clostridia</taxon>
        <taxon>Eubacteriales</taxon>
        <taxon>Peptococcaceae</taxon>
        <taxon>Desulforamulus</taxon>
    </lineage>
</organism>
<dbReference type="InterPro" id="IPR043773">
    <property type="entry name" value="JetA"/>
</dbReference>
<dbReference type="KEGG" id="drm:Dred_0581"/>
<dbReference type="OrthoDB" id="9807828at2"/>
<reference evidence="1 2" key="1">
    <citation type="submission" date="2007-03" db="EMBL/GenBank/DDBJ databases">
        <title>Complete sequence of Desulfotomaculum reducens MI-1.</title>
        <authorList>
            <consortium name="US DOE Joint Genome Institute"/>
            <person name="Copeland A."/>
            <person name="Lucas S."/>
            <person name="Lapidus A."/>
            <person name="Barry K."/>
            <person name="Detter J.C."/>
            <person name="Glavina del Rio T."/>
            <person name="Hammon N."/>
            <person name="Israni S."/>
            <person name="Dalin E."/>
            <person name="Tice H."/>
            <person name="Pitluck S."/>
            <person name="Sims D."/>
            <person name="Brettin T."/>
            <person name="Bruce D."/>
            <person name="Han C."/>
            <person name="Tapia R."/>
            <person name="Schmutz J."/>
            <person name="Larimer F."/>
            <person name="Land M."/>
            <person name="Hauser L."/>
            <person name="Kyrpides N."/>
            <person name="Kim E."/>
            <person name="Tebo B.M."/>
            <person name="Richardson P."/>
        </authorList>
    </citation>
    <scope>NUCLEOTIDE SEQUENCE [LARGE SCALE GENOMIC DNA]</scope>
    <source>
        <strain evidence="1 2">MI-1</strain>
    </source>
</reference>
<dbReference type="RefSeq" id="WP_011876960.1">
    <property type="nucleotide sequence ID" value="NC_009253.1"/>
</dbReference>
<sequence length="423" mass="49884">MAGLIANLENQMMDLQEEEGVLAFEDNLSGRAHFLIRKFLETGWLEREQDSQSFTEQFVVPMYASKLLNLFYDLVSGKTTEYNGFVYSTYSILKTADAERDDYMFDGLRQAHQLTENLDNALRELLANLRFYHQRLQEQVEVKEILAEHFDVFRQKISDKIYHPLKTFDSVPRFKNRILRILKNWLTEPELIEDMAVVGHKRGFGLDPEACRQRVIVMIGEIIDTYEGIDQLLKSIDKKNTAYTRASVERMQYYINTERDIKGKLVEIMKRLPKMNDRKREEEIGLLSRDLPLFQQVYVDEESLFTEPRKRKEHCPRTTNLASLINKEELDSEMQEFKKRLEKVYSHHKVLEYITEQLARQGVLRAKDLRLETDDDFIKLILACIKNDEADIPFTIDFKDDYLLVNGYRIPELLIAKKKEKIS</sequence>
<dbReference type="STRING" id="349161.Dred_0581"/>
<gene>
    <name evidence="1" type="ordered locus">Dred_0581</name>
</gene>
<evidence type="ECO:0000313" key="2">
    <source>
        <dbReference type="Proteomes" id="UP000001556"/>
    </source>
</evidence>
<proteinExistence type="predicted"/>